<feature type="compositionally biased region" description="Low complexity" evidence="1">
    <location>
        <begin position="117"/>
        <end position="127"/>
    </location>
</feature>
<feature type="compositionally biased region" description="Basic and acidic residues" evidence="1">
    <location>
        <begin position="47"/>
        <end position="57"/>
    </location>
</feature>
<feature type="non-terminal residue" evidence="2">
    <location>
        <position position="416"/>
    </location>
</feature>
<feature type="non-terminal residue" evidence="2">
    <location>
        <position position="1"/>
    </location>
</feature>
<feature type="compositionally biased region" description="Basic residues" evidence="1">
    <location>
        <begin position="298"/>
        <end position="314"/>
    </location>
</feature>
<protein>
    <submittedName>
        <fullName evidence="2">Uncharacterized protein</fullName>
    </submittedName>
</protein>
<reference evidence="2" key="1">
    <citation type="submission" date="2020-02" db="EMBL/GenBank/DDBJ databases">
        <authorList>
            <person name="Meier V. D."/>
        </authorList>
    </citation>
    <scope>NUCLEOTIDE SEQUENCE</scope>
    <source>
        <strain evidence="2">AVDCRST_MAG69</strain>
    </source>
</reference>
<name>A0A6J4SXT6_9ACTN</name>
<organism evidence="2">
    <name type="scientific">uncultured Solirubrobacteraceae bacterium</name>
    <dbReference type="NCBI Taxonomy" id="1162706"/>
    <lineage>
        <taxon>Bacteria</taxon>
        <taxon>Bacillati</taxon>
        <taxon>Actinomycetota</taxon>
        <taxon>Thermoleophilia</taxon>
        <taxon>Solirubrobacterales</taxon>
        <taxon>Solirubrobacteraceae</taxon>
        <taxon>environmental samples</taxon>
    </lineage>
</organism>
<accession>A0A6J4SXT6</accession>
<proteinExistence type="predicted"/>
<feature type="compositionally biased region" description="Basic and acidic residues" evidence="1">
    <location>
        <begin position="86"/>
        <end position="103"/>
    </location>
</feature>
<feature type="compositionally biased region" description="Basic residues" evidence="1">
    <location>
        <begin position="253"/>
        <end position="262"/>
    </location>
</feature>
<feature type="region of interest" description="Disordered" evidence="1">
    <location>
        <begin position="253"/>
        <end position="360"/>
    </location>
</feature>
<gene>
    <name evidence="2" type="ORF">AVDCRST_MAG69-2304</name>
</gene>
<feature type="compositionally biased region" description="Basic residues" evidence="1">
    <location>
        <begin position="141"/>
        <end position="167"/>
    </location>
</feature>
<feature type="compositionally biased region" description="Basic residues" evidence="1">
    <location>
        <begin position="398"/>
        <end position="416"/>
    </location>
</feature>
<feature type="region of interest" description="Disordered" evidence="1">
    <location>
        <begin position="42"/>
        <end position="229"/>
    </location>
</feature>
<feature type="compositionally biased region" description="Basic residues" evidence="1">
    <location>
        <begin position="325"/>
        <end position="337"/>
    </location>
</feature>
<sequence>AGRARDSRPLAAGGGVMGALRHRQHPLLVRGGDALLQRVGARPARRAGLDGRVDEPGRLVGPRGLAPLLRRRRRRDRLAQGPPGRLHGDLRDDDGTARTRRGDALAARRRRDRRLRLQLGARPLRPAAGGGRGSRASGTRVGHRGRGGLRRRHGRDLRARRGGRRRPPGGVRADRAGLRRARPPLPAVRARGHAPLPRRARRAVARGPRGVPSHPRRRPRRSPLVLRALPGRALPLRRCRGDGHRLHHRVRAADRRFRRRGSRPAADLVDRLRHRRRPAGRAGGGADRSAGGAAGHRDRSRPHAGGHRARRHGHAAVGGGAGGRRLPRRPDHRRSRPAHALDRRGSARRGLRPLRAGRPAVVRRGSLPAVGRDDLADLRSARAALGGRREPCRAAGARARRTGRRARAARSARRPL</sequence>
<dbReference type="AlphaFoldDB" id="A0A6J4SXT6"/>
<feature type="compositionally biased region" description="Basic residues" evidence="1">
    <location>
        <begin position="107"/>
        <end position="116"/>
    </location>
</feature>
<feature type="region of interest" description="Disordered" evidence="1">
    <location>
        <begin position="386"/>
        <end position="416"/>
    </location>
</feature>
<dbReference type="EMBL" id="CADCVP010000249">
    <property type="protein sequence ID" value="CAA9507855.1"/>
    <property type="molecule type" value="Genomic_DNA"/>
</dbReference>
<evidence type="ECO:0000256" key="1">
    <source>
        <dbReference type="SAM" id="MobiDB-lite"/>
    </source>
</evidence>
<evidence type="ECO:0000313" key="2">
    <source>
        <dbReference type="EMBL" id="CAA9507855.1"/>
    </source>
</evidence>
<feature type="compositionally biased region" description="Basic residues" evidence="1">
    <location>
        <begin position="190"/>
        <end position="204"/>
    </location>
</feature>
<feature type="compositionally biased region" description="Low complexity" evidence="1">
    <location>
        <begin position="58"/>
        <end position="68"/>
    </location>
</feature>